<accession>A0A0F9W2F6</accession>
<dbReference type="AlphaFoldDB" id="A0A0F9W2F6"/>
<reference evidence="1" key="1">
    <citation type="journal article" date="2015" name="Nature">
        <title>Complex archaea that bridge the gap between prokaryotes and eukaryotes.</title>
        <authorList>
            <person name="Spang A."/>
            <person name="Saw J.H."/>
            <person name="Jorgensen S.L."/>
            <person name="Zaremba-Niedzwiedzka K."/>
            <person name="Martijn J."/>
            <person name="Lind A.E."/>
            <person name="van Eijk R."/>
            <person name="Schleper C."/>
            <person name="Guy L."/>
            <person name="Ettema T.J."/>
        </authorList>
    </citation>
    <scope>NUCLEOTIDE SEQUENCE</scope>
</reference>
<protein>
    <submittedName>
        <fullName evidence="1">Uncharacterized protein</fullName>
    </submittedName>
</protein>
<dbReference type="EMBL" id="LAZR01000242">
    <property type="protein sequence ID" value="KKN79836.1"/>
    <property type="molecule type" value="Genomic_DNA"/>
</dbReference>
<evidence type="ECO:0000313" key="1">
    <source>
        <dbReference type="EMBL" id="KKN79836.1"/>
    </source>
</evidence>
<sequence>MTGRRIDPEVITTIEHLLRTTKWSNRRIGKMTGVGRGLVDDLKSGERADKHAAAEVAVAERRIESP</sequence>
<gene>
    <name evidence="1" type="ORF">LCGC14_0336910</name>
</gene>
<organism evidence="1">
    <name type="scientific">marine sediment metagenome</name>
    <dbReference type="NCBI Taxonomy" id="412755"/>
    <lineage>
        <taxon>unclassified sequences</taxon>
        <taxon>metagenomes</taxon>
        <taxon>ecological metagenomes</taxon>
    </lineage>
</organism>
<name>A0A0F9W2F6_9ZZZZ</name>
<feature type="non-terminal residue" evidence="1">
    <location>
        <position position="66"/>
    </location>
</feature>
<comment type="caution">
    <text evidence="1">The sequence shown here is derived from an EMBL/GenBank/DDBJ whole genome shotgun (WGS) entry which is preliminary data.</text>
</comment>
<proteinExistence type="predicted"/>